<accession>A0A4Q0Z0F9</accession>
<dbReference type="Pfam" id="PF03466">
    <property type="entry name" value="LysR_substrate"/>
    <property type="match status" value="1"/>
</dbReference>
<dbReference type="Pfam" id="PF00126">
    <property type="entry name" value="HTH_1"/>
    <property type="match status" value="1"/>
</dbReference>
<dbReference type="PRINTS" id="PR00039">
    <property type="entry name" value="HTHLYSR"/>
</dbReference>
<reference evidence="6 7" key="1">
    <citation type="submission" date="2017-10" db="EMBL/GenBank/DDBJ databases">
        <title>Nyctiphanis sp. nov., isolated from the stomach of the euphausiid Nyctiphanes simplex (Hansen, 1911) in the Gulf of California.</title>
        <authorList>
            <person name="Gomez-Gil B."/>
            <person name="Aguilar-Mendez M."/>
            <person name="Lopez-Cortes A."/>
            <person name="Gomez-Gutierrez J."/>
            <person name="Roque A."/>
            <person name="Lang E."/>
            <person name="Gonzalez-Castillo A."/>
        </authorList>
    </citation>
    <scope>NUCLEOTIDE SEQUENCE [LARGE SCALE GENOMIC DNA]</scope>
    <source>
        <strain evidence="6 7">CAIM 600</strain>
    </source>
</reference>
<gene>
    <name evidence="6" type="ORF">CS022_01440</name>
</gene>
<dbReference type="PROSITE" id="PS50931">
    <property type="entry name" value="HTH_LYSR"/>
    <property type="match status" value="1"/>
</dbReference>
<organism evidence="6 7">
    <name type="scientific">Veronia nyctiphanis</name>
    <dbReference type="NCBI Taxonomy" id="1278244"/>
    <lineage>
        <taxon>Bacteria</taxon>
        <taxon>Pseudomonadati</taxon>
        <taxon>Pseudomonadota</taxon>
        <taxon>Gammaproteobacteria</taxon>
        <taxon>Vibrionales</taxon>
        <taxon>Vibrionaceae</taxon>
        <taxon>Veronia</taxon>
    </lineage>
</organism>
<dbReference type="InterPro" id="IPR036388">
    <property type="entry name" value="WH-like_DNA-bd_sf"/>
</dbReference>
<dbReference type="GO" id="GO:0043565">
    <property type="term" value="F:sequence-specific DNA binding"/>
    <property type="evidence" value="ECO:0007669"/>
    <property type="project" value="TreeGrafter"/>
</dbReference>
<dbReference type="InterPro" id="IPR058163">
    <property type="entry name" value="LysR-type_TF_proteobact-type"/>
</dbReference>
<evidence type="ECO:0000313" key="7">
    <source>
        <dbReference type="Proteomes" id="UP000290287"/>
    </source>
</evidence>
<dbReference type="Gene3D" id="3.40.190.290">
    <property type="match status" value="1"/>
</dbReference>
<dbReference type="InterPro" id="IPR000847">
    <property type="entry name" value="LysR_HTH_N"/>
</dbReference>
<evidence type="ECO:0000313" key="6">
    <source>
        <dbReference type="EMBL" id="RXJ74891.1"/>
    </source>
</evidence>
<dbReference type="GO" id="GO:0006351">
    <property type="term" value="P:DNA-templated transcription"/>
    <property type="evidence" value="ECO:0007669"/>
    <property type="project" value="TreeGrafter"/>
</dbReference>
<dbReference type="RefSeq" id="WP_129120781.1">
    <property type="nucleotide sequence ID" value="NZ_PEIB01000001.1"/>
</dbReference>
<dbReference type="FunFam" id="1.10.10.10:FF:000001">
    <property type="entry name" value="LysR family transcriptional regulator"/>
    <property type="match status" value="1"/>
</dbReference>
<dbReference type="EMBL" id="PEIB01000001">
    <property type="protein sequence ID" value="RXJ74891.1"/>
    <property type="molecule type" value="Genomic_DNA"/>
</dbReference>
<dbReference type="OrthoDB" id="570111at2"/>
<feature type="domain" description="HTH lysR-type" evidence="5">
    <location>
        <begin position="8"/>
        <end position="65"/>
    </location>
</feature>
<keyword evidence="7" id="KW-1185">Reference proteome</keyword>
<evidence type="ECO:0000256" key="1">
    <source>
        <dbReference type="ARBA" id="ARBA00009437"/>
    </source>
</evidence>
<dbReference type="SUPFAM" id="SSF53850">
    <property type="entry name" value="Periplasmic binding protein-like II"/>
    <property type="match status" value="1"/>
</dbReference>
<name>A0A4Q0Z0F9_9GAMM</name>
<dbReference type="PANTHER" id="PTHR30537:SF3">
    <property type="entry name" value="TRANSCRIPTIONAL REGULATORY PROTEIN"/>
    <property type="match status" value="1"/>
</dbReference>
<sequence>MNNEGRDINWEWLRAFLAVAELGSLNKAAETLTVSQPTLSRQLNALEKHTDVLLFHRTTQGVSLTPEGEALLLSVMPMREAYDAFSRALQGSDELLEGDIRLSVNELMAHHYIADHLVAFRSEHPAVSVELVVSNQQTSISRREADVAIRMFRPEQLDFKCQRIGSIELGFYCHRSLIDDVQPIADAANPFKGVSLIGFDKDDALFAVLLSSGLA</sequence>
<protein>
    <submittedName>
        <fullName evidence="6">LysR family transcriptional regulator</fullName>
    </submittedName>
</protein>
<dbReference type="Proteomes" id="UP000290287">
    <property type="component" value="Unassembled WGS sequence"/>
</dbReference>
<comment type="caution">
    <text evidence="6">The sequence shown here is derived from an EMBL/GenBank/DDBJ whole genome shotgun (WGS) entry which is preliminary data.</text>
</comment>
<dbReference type="GO" id="GO:0003700">
    <property type="term" value="F:DNA-binding transcription factor activity"/>
    <property type="evidence" value="ECO:0007669"/>
    <property type="project" value="InterPro"/>
</dbReference>
<evidence type="ECO:0000256" key="4">
    <source>
        <dbReference type="ARBA" id="ARBA00023163"/>
    </source>
</evidence>
<dbReference type="InterPro" id="IPR036390">
    <property type="entry name" value="WH_DNA-bd_sf"/>
</dbReference>
<dbReference type="AlphaFoldDB" id="A0A4Q0Z0F9"/>
<dbReference type="Gene3D" id="1.10.10.10">
    <property type="entry name" value="Winged helix-like DNA-binding domain superfamily/Winged helix DNA-binding domain"/>
    <property type="match status" value="1"/>
</dbReference>
<keyword evidence="2" id="KW-0805">Transcription regulation</keyword>
<dbReference type="SUPFAM" id="SSF46785">
    <property type="entry name" value="Winged helix' DNA-binding domain"/>
    <property type="match status" value="1"/>
</dbReference>
<evidence type="ECO:0000256" key="2">
    <source>
        <dbReference type="ARBA" id="ARBA00023015"/>
    </source>
</evidence>
<dbReference type="PANTHER" id="PTHR30537">
    <property type="entry name" value="HTH-TYPE TRANSCRIPTIONAL REGULATOR"/>
    <property type="match status" value="1"/>
</dbReference>
<dbReference type="InterPro" id="IPR005119">
    <property type="entry name" value="LysR_subst-bd"/>
</dbReference>
<comment type="similarity">
    <text evidence="1">Belongs to the LysR transcriptional regulatory family.</text>
</comment>
<evidence type="ECO:0000259" key="5">
    <source>
        <dbReference type="PROSITE" id="PS50931"/>
    </source>
</evidence>
<keyword evidence="3" id="KW-0238">DNA-binding</keyword>
<evidence type="ECO:0000256" key="3">
    <source>
        <dbReference type="ARBA" id="ARBA00023125"/>
    </source>
</evidence>
<proteinExistence type="inferred from homology"/>
<keyword evidence="4" id="KW-0804">Transcription</keyword>